<sequence length="313" mass="35652">MGDPIVLPVGVSIAIVAFLLSLLPAGFFLWMWYLRNQTRSVPASTIAMAFMIGLVLVWPAFWLEKKADQLWQILSPSTEHYYGGAILPLLSVVDVAMPAFATFFIIAPIEEGLRYLAMRIWMRRSKKINQVFDGLLIGVGVGLGFSTLENTLYFHDLLNSQQYDTLVFVFFLRFIISTVAHICFGGLMGALIAQGTFQIFRSNKFFISAFFIPWFLHAMFDLLLGIGYGFYAICILIAVLLVLISWTMKREFMIIHRQDGKFLENPHVPESPDEAMIRRALKIVDSPWNINAPWLNQNKSARTIHSAMHQDYE</sequence>
<comment type="caution">
    <text evidence="2">The sequence shown here is derived from an EMBL/GenBank/DDBJ whole genome shotgun (WGS) entry which is preliminary data.</text>
</comment>
<dbReference type="EMBL" id="MHHS01000029">
    <property type="protein sequence ID" value="OGY36779.1"/>
    <property type="molecule type" value="Genomic_DNA"/>
</dbReference>
<dbReference type="PANTHER" id="PTHR36844">
    <property type="entry name" value="PROTEASE PRSW"/>
    <property type="match status" value="1"/>
</dbReference>
<keyword evidence="1" id="KW-0812">Transmembrane</keyword>
<proteinExistence type="predicted"/>
<accession>A0A1G1X9U7</accession>
<feature type="transmembrane region" description="Helical" evidence="1">
    <location>
        <begin position="81"/>
        <end position="107"/>
    </location>
</feature>
<keyword evidence="1" id="KW-1133">Transmembrane helix</keyword>
<name>A0A1G1X9U7_9BACT</name>
<dbReference type="AlphaFoldDB" id="A0A1G1X9U7"/>
<dbReference type="GO" id="GO:0008233">
    <property type="term" value="F:peptidase activity"/>
    <property type="evidence" value="ECO:0007669"/>
    <property type="project" value="InterPro"/>
</dbReference>
<dbReference type="Proteomes" id="UP000177941">
    <property type="component" value="Unassembled WGS sequence"/>
</dbReference>
<evidence type="ECO:0000256" key="1">
    <source>
        <dbReference type="SAM" id="Phobius"/>
    </source>
</evidence>
<gene>
    <name evidence="2" type="ORF">A3E36_03760</name>
</gene>
<feature type="transmembrane region" description="Helical" evidence="1">
    <location>
        <begin position="205"/>
        <end position="224"/>
    </location>
</feature>
<keyword evidence="1" id="KW-0472">Membrane</keyword>
<organism evidence="2 3">
    <name type="scientific">Candidatus Andersenbacteria bacterium RIFCSPHIGHO2_12_FULL_45_11b</name>
    <dbReference type="NCBI Taxonomy" id="1797282"/>
    <lineage>
        <taxon>Bacteria</taxon>
        <taxon>Candidatus Anderseniibacteriota</taxon>
    </lineage>
</organism>
<evidence type="ECO:0000313" key="2">
    <source>
        <dbReference type="EMBL" id="OGY36779.1"/>
    </source>
</evidence>
<evidence type="ECO:0008006" key="4">
    <source>
        <dbReference type="Google" id="ProtNLM"/>
    </source>
</evidence>
<feature type="transmembrane region" description="Helical" evidence="1">
    <location>
        <begin position="41"/>
        <end position="61"/>
    </location>
</feature>
<feature type="transmembrane region" description="Helical" evidence="1">
    <location>
        <begin position="230"/>
        <end position="248"/>
    </location>
</feature>
<evidence type="ECO:0000313" key="3">
    <source>
        <dbReference type="Proteomes" id="UP000177941"/>
    </source>
</evidence>
<feature type="transmembrane region" description="Helical" evidence="1">
    <location>
        <begin position="6"/>
        <end position="34"/>
    </location>
</feature>
<dbReference type="PANTHER" id="PTHR36844:SF1">
    <property type="entry name" value="PROTEASE PRSW"/>
    <property type="match status" value="1"/>
</dbReference>
<dbReference type="InterPro" id="IPR026898">
    <property type="entry name" value="PrsW"/>
</dbReference>
<dbReference type="Pfam" id="PF13367">
    <property type="entry name" value="PrsW-protease"/>
    <property type="match status" value="1"/>
</dbReference>
<feature type="transmembrane region" description="Helical" evidence="1">
    <location>
        <begin position="128"/>
        <end position="148"/>
    </location>
</feature>
<protein>
    <recommendedName>
        <fullName evidence="4">Protease PrsW</fullName>
    </recommendedName>
</protein>
<reference evidence="2 3" key="1">
    <citation type="journal article" date="2016" name="Nat. Commun.">
        <title>Thousands of microbial genomes shed light on interconnected biogeochemical processes in an aquifer system.</title>
        <authorList>
            <person name="Anantharaman K."/>
            <person name="Brown C.T."/>
            <person name="Hug L.A."/>
            <person name="Sharon I."/>
            <person name="Castelle C.J."/>
            <person name="Probst A.J."/>
            <person name="Thomas B.C."/>
            <person name="Singh A."/>
            <person name="Wilkins M.J."/>
            <person name="Karaoz U."/>
            <person name="Brodie E.L."/>
            <person name="Williams K.H."/>
            <person name="Hubbard S.S."/>
            <person name="Banfield J.F."/>
        </authorList>
    </citation>
    <scope>NUCLEOTIDE SEQUENCE [LARGE SCALE GENOMIC DNA]</scope>
</reference>
<feature type="transmembrane region" description="Helical" evidence="1">
    <location>
        <begin position="168"/>
        <end position="193"/>
    </location>
</feature>